<keyword evidence="3 5" id="KW-0597">Phosphoprotein</keyword>
<reference evidence="8 9" key="1">
    <citation type="submission" date="2020-07" db="EMBL/GenBank/DDBJ databases">
        <title>Huge and variable diversity of episymbiotic CPR bacteria and DPANN archaea in groundwater ecosystems.</title>
        <authorList>
            <person name="He C.Y."/>
            <person name="Keren R."/>
            <person name="Whittaker M."/>
            <person name="Farag I.F."/>
            <person name="Doudna J."/>
            <person name="Cate J.H.D."/>
            <person name="Banfield J.F."/>
        </authorList>
    </citation>
    <scope>NUCLEOTIDE SEQUENCE [LARGE SCALE GENOMIC DNA]</scope>
    <source>
        <strain evidence="8">NC_groundwater_70_Ag_B-0.1um_54_66</strain>
    </source>
</reference>
<dbReference type="InterPro" id="IPR011006">
    <property type="entry name" value="CheY-like_superfamily"/>
</dbReference>
<dbReference type="Gene3D" id="3.40.50.2300">
    <property type="match status" value="1"/>
</dbReference>
<evidence type="ECO:0000256" key="5">
    <source>
        <dbReference type="PROSITE-ProRule" id="PRU00169"/>
    </source>
</evidence>
<feature type="domain" description="CheB-type methylesterase" evidence="7">
    <location>
        <begin position="171"/>
        <end position="364"/>
    </location>
</feature>
<evidence type="ECO:0000313" key="8">
    <source>
        <dbReference type="EMBL" id="QQG36138.1"/>
    </source>
</evidence>
<comment type="similarity">
    <text evidence="3">Belongs to the CheB family.</text>
</comment>
<dbReference type="GO" id="GO:0050568">
    <property type="term" value="F:protein-glutamine glutaminase activity"/>
    <property type="evidence" value="ECO:0007669"/>
    <property type="project" value="UniProtKB-UniRule"/>
</dbReference>
<dbReference type="GO" id="GO:0000156">
    <property type="term" value="F:phosphorelay response regulator activity"/>
    <property type="evidence" value="ECO:0007669"/>
    <property type="project" value="InterPro"/>
</dbReference>
<evidence type="ECO:0000313" key="9">
    <source>
        <dbReference type="Proteomes" id="UP000595362"/>
    </source>
</evidence>
<dbReference type="PANTHER" id="PTHR42872">
    <property type="entry name" value="PROTEIN-GLUTAMATE METHYLESTERASE/PROTEIN-GLUTAMINE GLUTAMINASE"/>
    <property type="match status" value="1"/>
</dbReference>
<dbReference type="SMART" id="SM00448">
    <property type="entry name" value="REC"/>
    <property type="match status" value="1"/>
</dbReference>
<dbReference type="Pfam" id="PF01339">
    <property type="entry name" value="CheB_methylest"/>
    <property type="match status" value="1"/>
</dbReference>
<dbReference type="PIRSF" id="PIRSF000876">
    <property type="entry name" value="RR_chemtxs_CheB"/>
    <property type="match status" value="1"/>
</dbReference>
<evidence type="ECO:0000256" key="3">
    <source>
        <dbReference type="HAMAP-Rule" id="MF_00099"/>
    </source>
</evidence>
<protein>
    <recommendedName>
        <fullName evidence="3">Protein-glutamate methylesterase/protein-glutamine glutaminase</fullName>
        <ecNumber evidence="3">3.1.1.61</ecNumber>
        <ecNumber evidence="3">3.5.1.44</ecNumber>
    </recommendedName>
</protein>
<dbReference type="EMBL" id="CP066681">
    <property type="protein sequence ID" value="QQG36138.1"/>
    <property type="molecule type" value="Genomic_DNA"/>
</dbReference>
<proteinExistence type="inferred from homology"/>
<feature type="domain" description="Response regulatory" evidence="6">
    <location>
        <begin position="11"/>
        <end position="129"/>
    </location>
</feature>
<gene>
    <name evidence="3" type="primary">cheB</name>
    <name evidence="8" type="ORF">HYS17_11720</name>
</gene>
<comment type="domain">
    <text evidence="3">Contains a C-terminal catalytic domain, and an N-terminal region which modulates catalytic activity.</text>
</comment>
<feature type="modified residue" description="4-aspartylphosphate" evidence="3 5">
    <location>
        <position position="62"/>
    </location>
</feature>
<organism evidence="8 9">
    <name type="scientific">Micavibrio aeruginosavorus</name>
    <dbReference type="NCBI Taxonomy" id="349221"/>
    <lineage>
        <taxon>Bacteria</taxon>
        <taxon>Pseudomonadati</taxon>
        <taxon>Bdellovibrionota</taxon>
        <taxon>Bdellovibrionia</taxon>
        <taxon>Bdellovibrionales</taxon>
        <taxon>Pseudobdellovibrionaceae</taxon>
        <taxon>Micavibrio</taxon>
    </lineage>
</organism>
<dbReference type="CDD" id="cd16432">
    <property type="entry name" value="CheB_Rec"/>
    <property type="match status" value="1"/>
</dbReference>
<dbReference type="Gene3D" id="3.40.50.180">
    <property type="entry name" value="Methylesterase CheB, C-terminal domain"/>
    <property type="match status" value="1"/>
</dbReference>
<dbReference type="InterPro" id="IPR001789">
    <property type="entry name" value="Sig_transdc_resp-reg_receiver"/>
</dbReference>
<name>A0A7T5UHZ0_9BACT</name>
<feature type="active site" evidence="3 4">
    <location>
        <position position="306"/>
    </location>
</feature>
<dbReference type="SUPFAM" id="SSF52738">
    <property type="entry name" value="Methylesterase CheB, C-terminal domain"/>
    <property type="match status" value="1"/>
</dbReference>
<dbReference type="NCBIfam" id="NF001965">
    <property type="entry name" value="PRK00742.1"/>
    <property type="match status" value="1"/>
</dbReference>
<dbReference type="InterPro" id="IPR035909">
    <property type="entry name" value="CheB_C"/>
</dbReference>
<comment type="function">
    <text evidence="3">Involved in chemotaxis. Part of a chemotaxis signal transduction system that modulates chemotaxis in response to various stimuli. Catalyzes the demethylation of specific methylglutamate residues introduced into the chemoreceptors (methyl-accepting chemotaxis proteins or MCP) by CheR. Also mediates the irreversible deamidation of specific glutamine residues to glutamic acid.</text>
</comment>
<comment type="catalytic activity">
    <reaction evidence="2 3">
        <text>[protein]-L-glutamate 5-O-methyl ester + H2O = L-glutamyl-[protein] + methanol + H(+)</text>
        <dbReference type="Rhea" id="RHEA:23236"/>
        <dbReference type="Rhea" id="RHEA-COMP:10208"/>
        <dbReference type="Rhea" id="RHEA-COMP:10311"/>
        <dbReference type="ChEBI" id="CHEBI:15377"/>
        <dbReference type="ChEBI" id="CHEBI:15378"/>
        <dbReference type="ChEBI" id="CHEBI:17790"/>
        <dbReference type="ChEBI" id="CHEBI:29973"/>
        <dbReference type="ChEBI" id="CHEBI:82795"/>
        <dbReference type="EC" id="3.1.1.61"/>
    </reaction>
</comment>
<comment type="catalytic activity">
    <reaction evidence="3">
        <text>L-glutaminyl-[protein] + H2O = L-glutamyl-[protein] + NH4(+)</text>
        <dbReference type="Rhea" id="RHEA:16441"/>
        <dbReference type="Rhea" id="RHEA-COMP:10207"/>
        <dbReference type="Rhea" id="RHEA-COMP:10208"/>
        <dbReference type="ChEBI" id="CHEBI:15377"/>
        <dbReference type="ChEBI" id="CHEBI:28938"/>
        <dbReference type="ChEBI" id="CHEBI:29973"/>
        <dbReference type="ChEBI" id="CHEBI:30011"/>
        <dbReference type="EC" id="3.5.1.44"/>
    </reaction>
</comment>
<comment type="PTM">
    <text evidence="3">Phosphorylated by CheA. Phosphorylation of the N-terminal regulatory domain activates the methylesterase activity.</text>
</comment>
<dbReference type="AlphaFoldDB" id="A0A7T5UHZ0"/>
<comment type="subcellular location">
    <subcellularLocation>
        <location evidence="3">Cytoplasm</location>
    </subcellularLocation>
</comment>
<dbReference type="EC" id="3.1.1.61" evidence="3"/>
<dbReference type="PANTHER" id="PTHR42872:SF3">
    <property type="entry name" value="PROTEIN-GLUTAMATE METHYLESTERASE_PROTEIN-GLUTAMINE GLUTAMINASE 1"/>
    <property type="match status" value="1"/>
</dbReference>
<dbReference type="GO" id="GO:0008984">
    <property type="term" value="F:protein-glutamate methylesterase activity"/>
    <property type="evidence" value="ECO:0007669"/>
    <property type="project" value="UniProtKB-UniRule"/>
</dbReference>
<dbReference type="GO" id="GO:0006935">
    <property type="term" value="P:chemotaxis"/>
    <property type="evidence" value="ECO:0007669"/>
    <property type="project" value="UniProtKB-UniRule"/>
</dbReference>
<dbReference type="InterPro" id="IPR008248">
    <property type="entry name" value="CheB-like"/>
</dbReference>
<feature type="active site" evidence="3 4">
    <location>
        <position position="183"/>
    </location>
</feature>
<dbReference type="SUPFAM" id="SSF52172">
    <property type="entry name" value="CheY-like"/>
    <property type="match status" value="1"/>
</dbReference>
<dbReference type="Proteomes" id="UP000595362">
    <property type="component" value="Chromosome"/>
</dbReference>
<evidence type="ECO:0000256" key="1">
    <source>
        <dbReference type="ARBA" id="ARBA00022801"/>
    </source>
</evidence>
<dbReference type="PROSITE" id="PS50122">
    <property type="entry name" value="CHEB"/>
    <property type="match status" value="1"/>
</dbReference>
<dbReference type="InterPro" id="IPR000673">
    <property type="entry name" value="Sig_transdc_resp-reg_Me-estase"/>
</dbReference>
<dbReference type="CDD" id="cd17541">
    <property type="entry name" value="REC_CheB-like"/>
    <property type="match status" value="1"/>
</dbReference>
<evidence type="ECO:0000259" key="7">
    <source>
        <dbReference type="PROSITE" id="PS50122"/>
    </source>
</evidence>
<feature type="active site" evidence="3 4">
    <location>
        <position position="209"/>
    </location>
</feature>
<keyword evidence="3" id="KW-0963">Cytoplasm</keyword>
<dbReference type="PROSITE" id="PS50110">
    <property type="entry name" value="RESPONSE_REGULATORY"/>
    <property type="match status" value="1"/>
</dbReference>
<evidence type="ECO:0000259" key="6">
    <source>
        <dbReference type="PROSITE" id="PS50110"/>
    </source>
</evidence>
<dbReference type="GO" id="GO:0005737">
    <property type="term" value="C:cytoplasm"/>
    <property type="evidence" value="ECO:0007669"/>
    <property type="project" value="UniProtKB-SubCell"/>
</dbReference>
<evidence type="ECO:0000256" key="2">
    <source>
        <dbReference type="ARBA" id="ARBA00048267"/>
    </source>
</evidence>
<evidence type="ECO:0000256" key="4">
    <source>
        <dbReference type="PROSITE-ProRule" id="PRU00050"/>
    </source>
</evidence>
<keyword evidence="3 4" id="KW-0145">Chemotaxis</keyword>
<dbReference type="HAMAP" id="MF_00099">
    <property type="entry name" value="CheB_chemtxs"/>
    <property type="match status" value="1"/>
</dbReference>
<accession>A0A7T5UHZ0</accession>
<dbReference type="Pfam" id="PF00072">
    <property type="entry name" value="Response_reg"/>
    <property type="match status" value="1"/>
</dbReference>
<keyword evidence="1 3" id="KW-0378">Hydrolase</keyword>
<dbReference type="EC" id="3.5.1.44" evidence="3"/>
<sequence>MATEPSPDNIHVVLVDDSAVIRNVISTILRAEEGIEVVGKAVDGQQGIEAVKRLHPDIVILDVEMPVMNGLEALPHMLRAKPDLKVLVCSSLSERGAEISIRAMEMGAADCILKPSSIQGLHSMDDFKNRLVELVKLLGRHKPSRKPAAQERSAKSLLTPATPPVLLKRTATQSPAILAIGSSTGGPQALMKVLPHLRGLRVPIVVTQHMPRTFTAVMARQIANSCNIPAHEAMDDMALAPGHVYVAQGGYHMLFTRKDERTVAIRLDDGPQESFCKPAVDPMMRSLSAVYGARVLAVILTGMGSDGLQGCKQVVAQGGTVLAQNEETSVVWGMPGAVAKAGICSEILPLEDMGPHIVERMARV</sequence>